<keyword evidence="2" id="KW-1185">Reference proteome</keyword>
<accession>A0ACC2D9U2</accession>
<organism evidence="1 2">
    <name type="scientific">Diphasiastrum complanatum</name>
    <name type="common">Issler's clubmoss</name>
    <name type="synonym">Lycopodium complanatum</name>
    <dbReference type="NCBI Taxonomy" id="34168"/>
    <lineage>
        <taxon>Eukaryota</taxon>
        <taxon>Viridiplantae</taxon>
        <taxon>Streptophyta</taxon>
        <taxon>Embryophyta</taxon>
        <taxon>Tracheophyta</taxon>
        <taxon>Lycopodiopsida</taxon>
        <taxon>Lycopodiales</taxon>
        <taxon>Lycopodiaceae</taxon>
        <taxon>Lycopodioideae</taxon>
        <taxon>Diphasiastrum</taxon>
    </lineage>
</organism>
<evidence type="ECO:0000313" key="1">
    <source>
        <dbReference type="EMBL" id="KAJ7551013.1"/>
    </source>
</evidence>
<name>A0ACC2D9U2_DIPCM</name>
<dbReference type="Proteomes" id="UP001162992">
    <property type="component" value="Chromosome 7"/>
</dbReference>
<reference evidence="2" key="1">
    <citation type="journal article" date="2024" name="Proc. Natl. Acad. Sci. U.S.A.">
        <title>Extraordinary preservation of gene collinearity over three hundred million years revealed in homosporous lycophytes.</title>
        <authorList>
            <person name="Li C."/>
            <person name="Wickell D."/>
            <person name="Kuo L.Y."/>
            <person name="Chen X."/>
            <person name="Nie B."/>
            <person name="Liao X."/>
            <person name="Peng D."/>
            <person name="Ji J."/>
            <person name="Jenkins J."/>
            <person name="Williams M."/>
            <person name="Shu S."/>
            <person name="Plott C."/>
            <person name="Barry K."/>
            <person name="Rajasekar S."/>
            <person name="Grimwood J."/>
            <person name="Han X."/>
            <person name="Sun S."/>
            <person name="Hou Z."/>
            <person name="He W."/>
            <person name="Dai G."/>
            <person name="Sun C."/>
            <person name="Schmutz J."/>
            <person name="Leebens-Mack J.H."/>
            <person name="Li F.W."/>
            <person name="Wang L."/>
        </authorList>
    </citation>
    <scope>NUCLEOTIDE SEQUENCE [LARGE SCALE GENOMIC DNA]</scope>
    <source>
        <strain evidence="2">cv. PW_Plant_1</strain>
    </source>
</reference>
<sequence>MRASAAIAQETLTAEAANVVKHSISDAQRRAHTQVTPLHVASSLLTIHGSVLRQACLQSHLHLPHPLQCRALDLCFNVALDRLPASSLHTAVQPSLSNALVAALKRAQAHQRRGCPEQQQVPLLAVKVEMEQLILSILDDPSVSRVMREAGFSSTLVKLSLEEAMGTSAHQITIHSPTSADFSHLKSAYPGSGSYMLKQTVSSLSKDGLAVFEQPFRSNHANLFMPERQSCHRSSLVPSLLQKSSDHAVGGCREKDVNALIDILLRAKKRNPVVVGEPAPTHAIIKELLQRLEKGEVNEKLKKVKPVFPQFSTGHHSKEEMEQKLCHLKRDLDKSLCSGVIVFLGDLQWLLQESTAGNFLAYNSSQHAAMELGRLLMLHGGSGKLWLLGTATSHTYLRCQACYPALEQQWGLQPLPISSGSNVSLSPRLDRLQSTAESYDLCMDPKSAWFLSKPPSSLSNHEEDNSEELSCCPDCLANFETEYALFQEHEMTSNQESVHSCSSPIDIVGKKSQSVADSVLLPTWLQVKSDMNLTKVGGCIQDLRRKWNYTCRTRHAEFHGPEKSTASFPHEPASSSSHKAGTGKTPSKGSSFLSLDSHGGALDKAWLSLQPHPIQECIPSETGEASENDVLEFHPSVKSDRYKVTDAVYSDNLHLVMGRTAVEKGSSRSSGERHENHDSEERHENQRSELTVQTDLALGRSKTAVAGSIGDGNNCFKGRIACLNQSLESRGSNRKTLTASTEANPMSALQEMFRALPVSHSSNVELSNGSGKIKHQNLSGQLSKQDSEALTSLQSNLEEKIPWQKEAINAVASTIVQCRSGMGKRRGMSFKGDTWLLFVGPDQISKRKIAIALADGCEKKFIWFCLNVQNVTCPPPSLGNLQPNVDENGVPHRGRSLLERIVAAVRAKPCAVLLLEDIDKADIVIRRELGRGMQRGKLRDSNGREVSLASSIIVMTSSVGSNLCSVQQSNKKLCFSEERLQAALGCTIKILLEDAARTGRCIMTHRQLSVMEYTSLGKQGVVTSGEPTQLKRKADWHEPACETGEKRSKALDKGQGLELDLNLPVSQFEHVLESDEGFATPLSLATSQEETFAGTLISCVHQSLTKDFCSLCDEVVIFQSFNFDEISNNILDLLSRTVSSLTALHAAIEIDIAVVEHLVAATWEGRCNQVVLENWAKVVLGQTLSNLIENNKISADMTVKLVSEKECLLPEECFLSPDAPGNCVSHLPKHISTNCDS</sequence>
<gene>
    <name evidence="1" type="ORF">O6H91_07G130000</name>
</gene>
<protein>
    <submittedName>
        <fullName evidence="1">Uncharacterized protein</fullName>
    </submittedName>
</protein>
<proteinExistence type="predicted"/>
<evidence type="ECO:0000313" key="2">
    <source>
        <dbReference type="Proteomes" id="UP001162992"/>
    </source>
</evidence>
<dbReference type="EMBL" id="CM055098">
    <property type="protein sequence ID" value="KAJ7551013.1"/>
    <property type="molecule type" value="Genomic_DNA"/>
</dbReference>
<comment type="caution">
    <text evidence="1">The sequence shown here is derived from an EMBL/GenBank/DDBJ whole genome shotgun (WGS) entry which is preliminary data.</text>
</comment>